<reference evidence="1 2" key="1">
    <citation type="submission" date="2016-01" db="EMBL/GenBank/DDBJ databases">
        <authorList>
            <person name="Regsiter A."/>
            <person name="william w."/>
        </authorList>
    </citation>
    <scope>NUCLEOTIDE SEQUENCE [LARGE SCALE GENOMIC DNA]</scope>
    <source>
        <strain evidence="1 2">CFBP 5494</strain>
    </source>
</reference>
<organism evidence="1 2">
    <name type="scientific">Agrobacterium genomosp. 2 str. CFBP 5494</name>
    <dbReference type="NCBI Taxonomy" id="1183436"/>
    <lineage>
        <taxon>Bacteria</taxon>
        <taxon>Pseudomonadati</taxon>
        <taxon>Pseudomonadota</taxon>
        <taxon>Alphaproteobacteria</taxon>
        <taxon>Hyphomicrobiales</taxon>
        <taxon>Rhizobiaceae</taxon>
        <taxon>Rhizobium/Agrobacterium group</taxon>
        <taxon>Agrobacterium</taxon>
        <taxon>Agrobacterium tumefaciens complex</taxon>
    </lineage>
</organism>
<evidence type="ECO:0000313" key="1">
    <source>
        <dbReference type="EMBL" id="CUW99300.1"/>
    </source>
</evidence>
<dbReference type="EMBL" id="FBVY01000036">
    <property type="protein sequence ID" value="CUW99300.1"/>
    <property type="molecule type" value="Genomic_DNA"/>
</dbReference>
<evidence type="ECO:0000313" key="2">
    <source>
        <dbReference type="Proteomes" id="UP000191933"/>
    </source>
</evidence>
<proteinExistence type="predicted"/>
<comment type="caution">
    <text evidence="1">The sequence shown here is derived from an EMBL/GenBank/DDBJ whole genome shotgun (WGS) entry which is preliminary data.</text>
</comment>
<name>A0A9W5B5I7_9HYPH</name>
<protein>
    <submittedName>
        <fullName evidence="1">Uncharacterized protein</fullName>
    </submittedName>
</protein>
<dbReference type="Proteomes" id="UP000191933">
    <property type="component" value="Unassembled WGS sequence"/>
</dbReference>
<gene>
    <name evidence="1" type="ORF">AGR2A_Lc70070</name>
</gene>
<dbReference type="AlphaFoldDB" id="A0A9W5B5I7"/>
<sequence length="759" mass="83151">MRETDMQRTSFAEAEIADHADFEAIGLQAQAATDQLWQDAIGYPAHWAAFTVARKSAQEITVSAGRYVAGEIVYAHEVPKDVNLQIHIPVAASDQRWVAILLRGKEVTDTANRPFETSDDPETSVIVNRTTPKTIRRVVELIVQPGEANPVPAKPVVASTDACIAFVLLKSTGIDAIEPGNGDRVKTLFEVEGRVAALEVDLDGLFMRTETIETQIVNITAKLTEIPRREIIRQMQRDIGAARLKVDLPDEARAYVFDDALIPDRWDMTHVDWLARIEEGVRFGFAAEAQARLEVQAEDDPKIHFRGRRMVPAFDEVTRIANTSLDATLNISQLVHTETTLVRKEASRVRLTYGPTMGACENAAGWAGLGGDSRVGQMLNVGGETFEVVYVGGNYGPGHQTYGVRQVRYEIYSEPYWEYVTEEVGINGSICAQSFLVAQPMQVTSLDLSFARVGIDGDVHVFIVETTTGGVPRFDAVLAQGMLKHAELTVGWNKVELPITLLESGKRYAFVTVTTGAHALHISGSNKYTGGTQFLTTDGAFAQGSTETDICFRLNAARYRSPRTIIPMQALNLADGMTQIDMLFAGWVPGGCTLGWEIRPSGSTVWTELDDGDPATNPLVGLPASVELRMVMMGTADLQPMIQLDQKAVSRVARNRNSMRAVSKSFPFGFSTTHIQTQYTLDYFDPDRHTFTPAIMVGNTVVNPDSTEITIDPQMPARRTYLSTYTLGAAANAARMRPAAATNNVASVPFVQDAFIAAL</sequence>
<keyword evidence="2" id="KW-1185">Reference proteome</keyword>
<accession>A0A9W5B5I7</accession>